<dbReference type="FunFam" id="3.30.420.40:FF:000030">
    <property type="entry name" value="Cell division protein FtsA"/>
    <property type="match status" value="1"/>
</dbReference>
<dbReference type="Proteomes" id="UP000092247">
    <property type="component" value="Unassembled WGS sequence"/>
</dbReference>
<dbReference type="InterPro" id="IPR043129">
    <property type="entry name" value="ATPase_NBD"/>
</dbReference>
<dbReference type="Gene3D" id="3.30.1490.110">
    <property type="match status" value="1"/>
</dbReference>
<dbReference type="EMBL" id="LZEX01000046">
    <property type="protein sequence ID" value="OBU02029.1"/>
    <property type="molecule type" value="Genomic_DNA"/>
</dbReference>
<keyword evidence="3 6" id="KW-0132">Cell division</keyword>
<comment type="caution">
    <text evidence="9">The sequence shown here is derived from an EMBL/GenBank/DDBJ whole genome shotgun (WGS) entry which is preliminary data.</text>
</comment>
<evidence type="ECO:0000256" key="5">
    <source>
        <dbReference type="ARBA" id="ARBA00023306"/>
    </source>
</evidence>
<proteinExistence type="inferred from homology"/>
<evidence type="ECO:0000256" key="2">
    <source>
        <dbReference type="ARBA" id="ARBA00022519"/>
    </source>
</evidence>
<accession>A0A1B8GYY5</accession>
<evidence type="ECO:0000256" key="7">
    <source>
        <dbReference type="PIRNR" id="PIRNR003101"/>
    </source>
</evidence>
<dbReference type="HAMAP" id="MF_02033">
    <property type="entry name" value="FtsA"/>
    <property type="match status" value="1"/>
</dbReference>
<dbReference type="NCBIfam" id="NF007009">
    <property type="entry name" value="PRK09472.1"/>
    <property type="match status" value="1"/>
</dbReference>
<dbReference type="STRING" id="368603.AYY16_00245"/>
<evidence type="ECO:0000256" key="3">
    <source>
        <dbReference type="ARBA" id="ARBA00022618"/>
    </source>
</evidence>
<dbReference type="GO" id="GO:0032153">
    <property type="term" value="C:cell division site"/>
    <property type="evidence" value="ECO:0007669"/>
    <property type="project" value="UniProtKB-UniRule"/>
</dbReference>
<evidence type="ECO:0000259" key="8">
    <source>
        <dbReference type="SMART" id="SM00842"/>
    </source>
</evidence>
<reference evidence="9 10" key="1">
    <citation type="submission" date="2016-06" db="EMBL/GenBank/DDBJ databases">
        <authorList>
            <person name="Kjaerup R.B."/>
            <person name="Dalgaard T.S."/>
            <person name="Juul-Madsen H.R."/>
        </authorList>
    </citation>
    <scope>NUCLEOTIDE SEQUENCE [LARGE SCALE GENOMIC DNA]</scope>
    <source>
        <strain evidence="9 10">GCSL-Mp3</strain>
    </source>
</reference>
<comment type="subunit">
    <text evidence="6">Self-interacts. Interacts with FtsZ.</text>
</comment>
<dbReference type="NCBIfam" id="TIGR01174">
    <property type="entry name" value="ftsA"/>
    <property type="match status" value="1"/>
</dbReference>
<dbReference type="PANTHER" id="PTHR32432">
    <property type="entry name" value="CELL DIVISION PROTEIN FTSA-RELATED"/>
    <property type="match status" value="1"/>
</dbReference>
<keyword evidence="4 6" id="KW-0472">Membrane</keyword>
<name>A0A1B8GYY5_9GAMM</name>
<dbReference type="InterPro" id="IPR003494">
    <property type="entry name" value="SHS2_FtsA"/>
</dbReference>
<evidence type="ECO:0000256" key="1">
    <source>
        <dbReference type="ARBA" id="ARBA00022475"/>
    </source>
</evidence>
<dbReference type="SUPFAM" id="SSF53067">
    <property type="entry name" value="Actin-like ATPase domain"/>
    <property type="match status" value="2"/>
</dbReference>
<dbReference type="Gene3D" id="3.30.420.40">
    <property type="match status" value="1"/>
</dbReference>
<dbReference type="FunFam" id="3.30.1490.110:FF:000001">
    <property type="entry name" value="Cell division protein FtsA"/>
    <property type="match status" value="1"/>
</dbReference>
<dbReference type="InterPro" id="IPR050696">
    <property type="entry name" value="FtsA/MreB"/>
</dbReference>
<dbReference type="Pfam" id="PF02491">
    <property type="entry name" value="SHS2_FTSA"/>
    <property type="match status" value="1"/>
</dbReference>
<protein>
    <recommendedName>
        <fullName evidence="6 7">Cell division protein FtsA</fullName>
    </recommendedName>
</protein>
<dbReference type="SMART" id="SM00842">
    <property type="entry name" value="FtsA"/>
    <property type="match status" value="1"/>
</dbReference>
<dbReference type="GO" id="GO:0043093">
    <property type="term" value="P:FtsZ-dependent cytokinesis"/>
    <property type="evidence" value="ECO:0007669"/>
    <property type="project" value="UniProtKB-UniRule"/>
</dbReference>
<keyword evidence="5 6" id="KW-0131">Cell cycle</keyword>
<organism evidence="9 10">
    <name type="scientific">Morganella psychrotolerans</name>
    <dbReference type="NCBI Taxonomy" id="368603"/>
    <lineage>
        <taxon>Bacteria</taxon>
        <taxon>Pseudomonadati</taxon>
        <taxon>Pseudomonadota</taxon>
        <taxon>Gammaproteobacteria</taxon>
        <taxon>Enterobacterales</taxon>
        <taxon>Morganellaceae</taxon>
        <taxon>Morganella</taxon>
    </lineage>
</organism>
<comment type="function">
    <text evidence="6 7">Cell division protein that is involved in the assembly of the Z ring. May serve as a membrane anchor for the Z ring.</text>
</comment>
<evidence type="ECO:0000256" key="6">
    <source>
        <dbReference type="HAMAP-Rule" id="MF_02033"/>
    </source>
</evidence>
<comment type="similarity">
    <text evidence="6 7">Belongs to the FtsA/MreB family.</text>
</comment>
<dbReference type="GO" id="GO:0009898">
    <property type="term" value="C:cytoplasmic side of plasma membrane"/>
    <property type="evidence" value="ECO:0007669"/>
    <property type="project" value="UniProtKB-UniRule"/>
</dbReference>
<comment type="subcellular location">
    <subcellularLocation>
        <location evidence="6">Cell membrane</location>
        <topology evidence="6">Peripheral membrane protein</topology>
        <orientation evidence="6">Cytoplasmic side</orientation>
    </subcellularLocation>
    <text evidence="6">Localizes to the Z ring in an FtsZ-dependent manner. Targeted to the membrane through a conserved C-terminal amphipathic helix.</text>
</comment>
<keyword evidence="2" id="KW-0997">Cell inner membrane</keyword>
<dbReference type="PIRSF" id="PIRSF003101">
    <property type="entry name" value="FtsA"/>
    <property type="match status" value="1"/>
</dbReference>
<dbReference type="AlphaFoldDB" id="A0A1B8GYY5"/>
<dbReference type="PANTHER" id="PTHR32432:SF4">
    <property type="entry name" value="CELL DIVISION PROTEIN FTSA"/>
    <property type="match status" value="1"/>
</dbReference>
<dbReference type="InterPro" id="IPR020823">
    <property type="entry name" value="Cell_div_FtsA"/>
</dbReference>
<evidence type="ECO:0000256" key="4">
    <source>
        <dbReference type="ARBA" id="ARBA00023136"/>
    </source>
</evidence>
<keyword evidence="1 6" id="KW-1003">Cell membrane</keyword>
<gene>
    <name evidence="6" type="primary">ftsA</name>
    <name evidence="9" type="ORF">AYY17_13485</name>
</gene>
<evidence type="ECO:0000313" key="9">
    <source>
        <dbReference type="EMBL" id="OBU02029.1"/>
    </source>
</evidence>
<sequence length="433" mass="46865">MIKATDRKLVVGLEIGTAKVSALVGEILPDGVVNIIGAGNCPSRGMDKGGVNDLESVVKCVQRTIDQAELMADCQISSVYLALSGKHISCQNEIGMVPISEEEVTQEDVENVVHTAKSVRVRDEHRVLHVIPQEYAIDYQEGIKNPVGLSGVRMQAKVHLITCHNDMAKNIVKAVERCGLKVDQLIFAGLASSFAVLTEDERELGVCVVDIGGGTMDIAIYTGGALRHTKVIPYAGNVVTGDIAYAFGTPPNDAEAIKVRHGCALGALVSKDETLEVPSVGGRPPRSLQRQTLAEVIEPRYTELLNLVNDEILKVQEQLRQQGVKHHLAAGIVLTGGAAQINGLVECAQRVFHTQVRIGQPLNITGLTDYAQEPYYSTAVGLLHYGKESHLVGDTETEKRASVGSWFKKIDGLAQKRILICIKAGDNSRYCRY</sequence>
<dbReference type="Pfam" id="PF14450">
    <property type="entry name" value="FtsA"/>
    <property type="match status" value="1"/>
</dbReference>
<evidence type="ECO:0000313" key="10">
    <source>
        <dbReference type="Proteomes" id="UP000092247"/>
    </source>
</evidence>
<feature type="domain" description="SHS2" evidence="8">
    <location>
        <begin position="10"/>
        <end position="196"/>
    </location>
</feature>
<dbReference type="CDD" id="cd24048">
    <property type="entry name" value="ASKHA_NBD_FtsA"/>
    <property type="match status" value="1"/>
</dbReference>